<feature type="transmembrane region" description="Helical" evidence="11">
    <location>
        <begin position="7"/>
        <end position="31"/>
    </location>
</feature>
<sequence>MKRKKRLPIFLELTIGSLAIIVAILVIYTGIQIVSINFFSIDYQKEQVRNRYEEIKYLLSNINIEGKEIDEFIGNEDEFIRIYKDGYVEYATDSNIWDKIQLSDESVNLRTKVKYIRFEKYIVLDEVISIKGEEHKIQIVKGENIFHEFIESYFETFIFALFIGLVLSVIGAIYLSKRFILRLKVLSNTMTEIKKNGITQRVEISESNDEFDKVNIVFNSMMDDLQESFDNQSRFVSDASHELRTPLTALLGHLKMIKRWGKNDKERLEKSLDICIDETERLSKIVSDLLIISRNEKEVINLDEIEPINVEPVILYIVENYKILNNNIKFEIIIDSNLKVKIMKDHLKQILIIFIDNAIKYNNKENIEINIKLTEVNNKIIISVKDNGMGIPKEEIPYVLNRLYKVDKSRCNTNKSFGLGLSIADRIVNNYKGKIIILSELGEFTEIIVEM</sequence>
<dbReference type="EMBL" id="FNJM01000015">
    <property type="protein sequence ID" value="SDP75160.1"/>
    <property type="molecule type" value="Genomic_DNA"/>
</dbReference>
<keyword evidence="7 14" id="KW-0418">Kinase</keyword>
<proteinExistence type="predicted"/>
<organism evidence="14 15">
    <name type="scientific">Clostridium gasigenes</name>
    <dbReference type="NCBI Taxonomy" id="94869"/>
    <lineage>
        <taxon>Bacteria</taxon>
        <taxon>Bacillati</taxon>
        <taxon>Bacillota</taxon>
        <taxon>Clostridia</taxon>
        <taxon>Eubacteriales</taxon>
        <taxon>Clostridiaceae</taxon>
        <taxon>Clostridium</taxon>
    </lineage>
</organism>
<evidence type="ECO:0000256" key="1">
    <source>
        <dbReference type="ARBA" id="ARBA00000085"/>
    </source>
</evidence>
<evidence type="ECO:0000256" key="7">
    <source>
        <dbReference type="ARBA" id="ARBA00022777"/>
    </source>
</evidence>
<dbReference type="Gene3D" id="3.30.565.10">
    <property type="entry name" value="Histidine kinase-like ATPase, C-terminal domain"/>
    <property type="match status" value="1"/>
</dbReference>
<evidence type="ECO:0000256" key="5">
    <source>
        <dbReference type="ARBA" id="ARBA00022679"/>
    </source>
</evidence>
<dbReference type="PROSITE" id="PS50109">
    <property type="entry name" value="HIS_KIN"/>
    <property type="match status" value="1"/>
</dbReference>
<keyword evidence="6 11" id="KW-0812">Transmembrane</keyword>
<keyword evidence="9" id="KW-0902">Two-component regulatory system</keyword>
<dbReference type="InterPro" id="IPR050398">
    <property type="entry name" value="HssS/ArlS-like"/>
</dbReference>
<comment type="catalytic activity">
    <reaction evidence="1">
        <text>ATP + protein L-histidine = ADP + protein N-phospho-L-histidine.</text>
        <dbReference type="EC" id="2.7.13.3"/>
    </reaction>
</comment>
<feature type="domain" description="HAMP" evidence="13">
    <location>
        <begin position="177"/>
        <end position="230"/>
    </location>
</feature>
<dbReference type="PANTHER" id="PTHR45528:SF12">
    <property type="entry name" value="SENSOR HISTIDINE KINASE ARSS"/>
    <property type="match status" value="1"/>
</dbReference>
<evidence type="ECO:0000256" key="6">
    <source>
        <dbReference type="ARBA" id="ARBA00022692"/>
    </source>
</evidence>
<dbReference type="SUPFAM" id="SSF55874">
    <property type="entry name" value="ATPase domain of HSP90 chaperone/DNA topoisomerase II/histidine kinase"/>
    <property type="match status" value="1"/>
</dbReference>
<dbReference type="Pfam" id="PF00512">
    <property type="entry name" value="HisKA"/>
    <property type="match status" value="1"/>
</dbReference>
<dbReference type="InterPro" id="IPR005467">
    <property type="entry name" value="His_kinase_dom"/>
</dbReference>
<dbReference type="PROSITE" id="PS50885">
    <property type="entry name" value="HAMP"/>
    <property type="match status" value="1"/>
</dbReference>
<keyword evidence="15" id="KW-1185">Reference proteome</keyword>
<dbReference type="GO" id="GO:0016020">
    <property type="term" value="C:membrane"/>
    <property type="evidence" value="ECO:0007669"/>
    <property type="project" value="UniProtKB-SubCell"/>
</dbReference>
<keyword evidence="4" id="KW-0597">Phosphoprotein</keyword>
<evidence type="ECO:0000256" key="3">
    <source>
        <dbReference type="ARBA" id="ARBA00012438"/>
    </source>
</evidence>
<dbReference type="EC" id="2.7.13.3" evidence="3"/>
<feature type="transmembrane region" description="Helical" evidence="11">
    <location>
        <begin position="156"/>
        <end position="175"/>
    </location>
</feature>
<dbReference type="OrthoDB" id="9786919at2"/>
<keyword evidence="5" id="KW-0808">Transferase</keyword>
<reference evidence="14 15" key="1">
    <citation type="submission" date="2016-10" db="EMBL/GenBank/DDBJ databases">
        <authorList>
            <person name="de Groot N.N."/>
        </authorList>
    </citation>
    <scope>NUCLEOTIDE SEQUENCE [LARGE SCALE GENOMIC DNA]</scope>
    <source>
        <strain evidence="14 15">DSM 12272</strain>
    </source>
</reference>
<accession>A0A1H0V9N8</accession>
<dbReference type="PANTHER" id="PTHR45528">
    <property type="entry name" value="SENSOR HISTIDINE KINASE CPXA"/>
    <property type="match status" value="1"/>
</dbReference>
<keyword evidence="10 11" id="KW-0472">Membrane</keyword>
<dbReference type="Gene3D" id="6.10.340.10">
    <property type="match status" value="1"/>
</dbReference>
<name>A0A1H0V9N8_9CLOT</name>
<evidence type="ECO:0000259" key="13">
    <source>
        <dbReference type="PROSITE" id="PS50885"/>
    </source>
</evidence>
<dbReference type="InterPro" id="IPR003661">
    <property type="entry name" value="HisK_dim/P_dom"/>
</dbReference>
<dbReference type="FunFam" id="1.10.287.130:FF:000001">
    <property type="entry name" value="Two-component sensor histidine kinase"/>
    <property type="match status" value="1"/>
</dbReference>
<dbReference type="AlphaFoldDB" id="A0A1H0V9N8"/>
<evidence type="ECO:0000259" key="12">
    <source>
        <dbReference type="PROSITE" id="PS50109"/>
    </source>
</evidence>
<dbReference type="STRING" id="94869.SAMN04488529_11515"/>
<dbReference type="Proteomes" id="UP000198597">
    <property type="component" value="Unassembled WGS sequence"/>
</dbReference>
<dbReference type="SMART" id="SM00304">
    <property type="entry name" value="HAMP"/>
    <property type="match status" value="1"/>
</dbReference>
<dbReference type="Pfam" id="PF02518">
    <property type="entry name" value="HATPase_c"/>
    <property type="match status" value="1"/>
</dbReference>
<dbReference type="SMART" id="SM00387">
    <property type="entry name" value="HATPase_c"/>
    <property type="match status" value="1"/>
</dbReference>
<evidence type="ECO:0000256" key="9">
    <source>
        <dbReference type="ARBA" id="ARBA00023012"/>
    </source>
</evidence>
<dbReference type="CDD" id="cd00082">
    <property type="entry name" value="HisKA"/>
    <property type="match status" value="1"/>
</dbReference>
<evidence type="ECO:0000313" key="14">
    <source>
        <dbReference type="EMBL" id="SDP75160.1"/>
    </source>
</evidence>
<evidence type="ECO:0000256" key="8">
    <source>
        <dbReference type="ARBA" id="ARBA00022989"/>
    </source>
</evidence>
<dbReference type="Pfam" id="PF00672">
    <property type="entry name" value="HAMP"/>
    <property type="match status" value="1"/>
</dbReference>
<protein>
    <recommendedName>
        <fullName evidence="3">histidine kinase</fullName>
        <ecNumber evidence="3">2.7.13.3</ecNumber>
    </recommendedName>
</protein>
<dbReference type="PRINTS" id="PR00344">
    <property type="entry name" value="BCTRLSENSOR"/>
</dbReference>
<gene>
    <name evidence="14" type="ORF">SAMN04488529_11515</name>
</gene>
<dbReference type="CDD" id="cd06225">
    <property type="entry name" value="HAMP"/>
    <property type="match status" value="1"/>
</dbReference>
<evidence type="ECO:0000256" key="10">
    <source>
        <dbReference type="ARBA" id="ARBA00023136"/>
    </source>
</evidence>
<dbReference type="SUPFAM" id="SSF47384">
    <property type="entry name" value="Homodimeric domain of signal transducing histidine kinase"/>
    <property type="match status" value="1"/>
</dbReference>
<dbReference type="GO" id="GO:0000155">
    <property type="term" value="F:phosphorelay sensor kinase activity"/>
    <property type="evidence" value="ECO:0007669"/>
    <property type="project" value="InterPro"/>
</dbReference>
<evidence type="ECO:0000313" key="15">
    <source>
        <dbReference type="Proteomes" id="UP000198597"/>
    </source>
</evidence>
<comment type="subcellular location">
    <subcellularLocation>
        <location evidence="2">Membrane</location>
        <topology evidence="2">Multi-pass membrane protein</topology>
    </subcellularLocation>
</comment>
<feature type="domain" description="Histidine kinase" evidence="12">
    <location>
        <begin position="238"/>
        <end position="451"/>
    </location>
</feature>
<evidence type="ECO:0000256" key="11">
    <source>
        <dbReference type="SAM" id="Phobius"/>
    </source>
</evidence>
<dbReference type="RefSeq" id="WP_089972266.1">
    <property type="nucleotide sequence ID" value="NZ_FNJM01000015.1"/>
</dbReference>
<dbReference type="InterPro" id="IPR004358">
    <property type="entry name" value="Sig_transdc_His_kin-like_C"/>
</dbReference>
<dbReference type="SUPFAM" id="SSF158472">
    <property type="entry name" value="HAMP domain-like"/>
    <property type="match status" value="1"/>
</dbReference>
<evidence type="ECO:0000256" key="4">
    <source>
        <dbReference type="ARBA" id="ARBA00022553"/>
    </source>
</evidence>
<dbReference type="CDD" id="cd00075">
    <property type="entry name" value="HATPase"/>
    <property type="match status" value="1"/>
</dbReference>
<dbReference type="InterPro" id="IPR036890">
    <property type="entry name" value="HATPase_C_sf"/>
</dbReference>
<dbReference type="InterPro" id="IPR036097">
    <property type="entry name" value="HisK_dim/P_sf"/>
</dbReference>
<evidence type="ECO:0000256" key="2">
    <source>
        <dbReference type="ARBA" id="ARBA00004141"/>
    </source>
</evidence>
<dbReference type="InterPro" id="IPR003594">
    <property type="entry name" value="HATPase_dom"/>
</dbReference>
<dbReference type="SMART" id="SM00388">
    <property type="entry name" value="HisKA"/>
    <property type="match status" value="1"/>
</dbReference>
<dbReference type="Gene3D" id="1.10.287.130">
    <property type="match status" value="1"/>
</dbReference>
<keyword evidence="8 11" id="KW-1133">Transmembrane helix</keyword>
<dbReference type="InterPro" id="IPR003660">
    <property type="entry name" value="HAMP_dom"/>
</dbReference>